<dbReference type="EMBL" id="CP133148">
    <property type="protein sequence ID" value="WVT03660.1"/>
    <property type="molecule type" value="Genomic_DNA"/>
</dbReference>
<dbReference type="SMART" id="SM00318">
    <property type="entry name" value="SNc"/>
    <property type="match status" value="1"/>
</dbReference>
<feature type="domain" description="TNase-like" evidence="2">
    <location>
        <begin position="24"/>
        <end position="109"/>
    </location>
</feature>
<dbReference type="SMART" id="SM00894">
    <property type="entry name" value="Excalibur"/>
    <property type="match status" value="1"/>
</dbReference>
<dbReference type="InterPro" id="IPR008613">
    <property type="entry name" value="Excalibur_Ca-bd_domain"/>
</dbReference>
<keyword evidence="4" id="KW-1185">Reference proteome</keyword>
<sequence length="190" mass="20260">MKKMLLAAAIAAVTVPAHAANVNLVDGDTIKLGGKTIRIVEIDAPETYKPRCELERKLGYETKERLRQLLDAGDVTYEATGTDRYGRTLAHVYAGGVNVGEQLMMEGRALRYRPGAMAKAERVSIWCGVDASTEVFKAAQPQQAAAAAADSDMTYRNCKEARAAGAAALYAGSPGYSSKLDRDGDGVACE</sequence>
<dbReference type="InterPro" id="IPR016071">
    <property type="entry name" value="Staphylococal_nuclease_OB-fold"/>
</dbReference>
<organism evidence="3 4">
    <name type="scientific">Sinorhizobium chiapasense</name>
    <dbReference type="NCBI Taxonomy" id="501572"/>
    <lineage>
        <taxon>Bacteria</taxon>
        <taxon>Pseudomonadati</taxon>
        <taxon>Pseudomonadota</taxon>
        <taxon>Alphaproteobacteria</taxon>
        <taxon>Hyphomicrobiales</taxon>
        <taxon>Rhizobiaceae</taxon>
        <taxon>Sinorhizobium/Ensifer group</taxon>
        <taxon>Sinorhizobium</taxon>
    </lineage>
</organism>
<proteinExistence type="predicted"/>
<feature type="chain" id="PRO_5046882119" evidence="1">
    <location>
        <begin position="20"/>
        <end position="190"/>
    </location>
</feature>
<dbReference type="Proteomes" id="UP001432360">
    <property type="component" value="Chromosome"/>
</dbReference>
<dbReference type="InterPro" id="IPR002071">
    <property type="entry name" value="Thermonucl_AS"/>
</dbReference>
<dbReference type="Pfam" id="PF05901">
    <property type="entry name" value="Excalibur"/>
    <property type="match status" value="1"/>
</dbReference>
<keyword evidence="1" id="KW-0732">Signal</keyword>
<feature type="signal peptide" evidence="1">
    <location>
        <begin position="1"/>
        <end position="19"/>
    </location>
</feature>
<dbReference type="PROSITE" id="PS01284">
    <property type="entry name" value="TNASE_2"/>
    <property type="match status" value="1"/>
</dbReference>
<protein>
    <submittedName>
        <fullName evidence="3">Thermonuclease family protein</fullName>
    </submittedName>
</protein>
<dbReference type="Pfam" id="PF00565">
    <property type="entry name" value="SNase"/>
    <property type="match status" value="1"/>
</dbReference>
<evidence type="ECO:0000313" key="4">
    <source>
        <dbReference type="Proteomes" id="UP001432360"/>
    </source>
</evidence>
<gene>
    <name evidence="3" type="ORF">RB548_19650</name>
</gene>
<dbReference type="RefSeq" id="WP_331372870.1">
    <property type="nucleotide sequence ID" value="NZ_CP133148.1"/>
</dbReference>
<dbReference type="PROSITE" id="PS50830">
    <property type="entry name" value="TNASE_3"/>
    <property type="match status" value="1"/>
</dbReference>
<dbReference type="InterPro" id="IPR035437">
    <property type="entry name" value="SNase_OB-fold_sf"/>
</dbReference>
<reference evidence="3" key="1">
    <citation type="submission" date="2023-08" db="EMBL/GenBank/DDBJ databases">
        <title>Complete genome sequence of Sinorhizobium chiapanecum ITTG S70 isolated from Acaciella angustissima nodules in Chiapas-Mexico.</title>
        <authorList>
            <person name="Rincon-Rosales R."/>
            <person name="Rogel M.A."/>
            <person name="Rincon-Medina C.I."/>
            <person name="Guerrero G."/>
            <person name="Manzano-Gomez L.A."/>
            <person name="Lopez-Lopez A."/>
            <person name="Rincon Molina F.A."/>
            <person name="Martinez-Romero E."/>
        </authorList>
    </citation>
    <scope>NUCLEOTIDE SEQUENCE</scope>
    <source>
        <strain evidence="3">ITTG S70</strain>
    </source>
</reference>
<accession>A0ABZ2BB34</accession>
<dbReference type="Gene3D" id="2.40.50.90">
    <property type="match status" value="1"/>
</dbReference>
<evidence type="ECO:0000313" key="3">
    <source>
        <dbReference type="EMBL" id="WVT03660.1"/>
    </source>
</evidence>
<dbReference type="SUPFAM" id="SSF50199">
    <property type="entry name" value="Staphylococcal nuclease"/>
    <property type="match status" value="1"/>
</dbReference>
<name>A0ABZ2BB34_9HYPH</name>
<evidence type="ECO:0000259" key="2">
    <source>
        <dbReference type="PROSITE" id="PS50830"/>
    </source>
</evidence>
<evidence type="ECO:0000256" key="1">
    <source>
        <dbReference type="SAM" id="SignalP"/>
    </source>
</evidence>